<sequence length="247" mass="27658">MESKTEDIIPVIKTRKPERDLNKKKKNAKGSNEYKLISKIGHGAYGTVYKAQQLATQKIVAIKIVEVEEDEFIEDYMTEIDLLQNLSHNNIVKCLGFEKKQNNNNNSNKFCSKGSLRDIMSDKTACPNGYISENLCRNYIYQTLHGLKYLHDQGIIHRDIKCGNLLLTGENDTIKLADFGISTKITHTLKSNIKNNNAGVAMTCIGSPNWMAPEILLGQGATTKSDIWSLGSTLVEMLTGQPPFYNL</sequence>
<dbReference type="Gene3D" id="1.10.510.10">
    <property type="entry name" value="Transferase(Phosphotransferase) domain 1"/>
    <property type="match status" value="1"/>
</dbReference>
<keyword evidence="7" id="KW-0808">Transferase</keyword>
<feature type="non-terminal residue" evidence="7">
    <location>
        <position position="247"/>
    </location>
</feature>
<keyword evidence="8" id="KW-1185">Reference proteome</keyword>
<accession>A0A1B7THY0</accession>
<keyword evidence="7" id="KW-0418">Kinase</keyword>
<protein>
    <recommendedName>
        <fullName evidence="1">non-specific serine/threonine protein kinase</fullName>
        <ecNumber evidence="1">2.7.11.1</ecNumber>
    </recommendedName>
</protein>
<dbReference type="PROSITE" id="PS00108">
    <property type="entry name" value="PROTEIN_KINASE_ST"/>
    <property type="match status" value="1"/>
</dbReference>
<dbReference type="EMBL" id="LXPE01000004">
    <property type="protein sequence ID" value="OBA28339.1"/>
    <property type="molecule type" value="Genomic_DNA"/>
</dbReference>
<organism evidence="7 8">
    <name type="scientific">Hanseniaspora valbyensis NRRL Y-1626</name>
    <dbReference type="NCBI Taxonomy" id="766949"/>
    <lineage>
        <taxon>Eukaryota</taxon>
        <taxon>Fungi</taxon>
        <taxon>Dikarya</taxon>
        <taxon>Ascomycota</taxon>
        <taxon>Saccharomycotina</taxon>
        <taxon>Saccharomycetes</taxon>
        <taxon>Saccharomycodales</taxon>
        <taxon>Saccharomycodaceae</taxon>
        <taxon>Hanseniaspora</taxon>
    </lineage>
</organism>
<evidence type="ECO:0000256" key="5">
    <source>
        <dbReference type="RuleBase" id="RU000304"/>
    </source>
</evidence>
<evidence type="ECO:0000256" key="4">
    <source>
        <dbReference type="PROSITE-ProRule" id="PRU10141"/>
    </source>
</evidence>
<dbReference type="Proteomes" id="UP000092321">
    <property type="component" value="Unassembled WGS sequence"/>
</dbReference>
<dbReference type="InterPro" id="IPR000719">
    <property type="entry name" value="Prot_kinase_dom"/>
</dbReference>
<proteinExistence type="inferred from homology"/>
<reference evidence="8" key="1">
    <citation type="journal article" date="2016" name="Proc. Natl. Acad. Sci. U.S.A.">
        <title>Comparative genomics of biotechnologically important yeasts.</title>
        <authorList>
            <person name="Riley R."/>
            <person name="Haridas S."/>
            <person name="Wolfe K.H."/>
            <person name="Lopes M.R."/>
            <person name="Hittinger C.T."/>
            <person name="Goeker M."/>
            <person name="Salamov A.A."/>
            <person name="Wisecaver J.H."/>
            <person name="Long T.M."/>
            <person name="Calvey C.H."/>
            <person name="Aerts A.L."/>
            <person name="Barry K.W."/>
            <person name="Choi C."/>
            <person name="Clum A."/>
            <person name="Coughlan A.Y."/>
            <person name="Deshpande S."/>
            <person name="Douglass A.P."/>
            <person name="Hanson S.J."/>
            <person name="Klenk H.-P."/>
            <person name="LaButti K.M."/>
            <person name="Lapidus A."/>
            <person name="Lindquist E.A."/>
            <person name="Lipzen A.M."/>
            <person name="Meier-Kolthoff J.P."/>
            <person name="Ohm R.A."/>
            <person name="Otillar R.P."/>
            <person name="Pangilinan J.L."/>
            <person name="Peng Y."/>
            <person name="Rokas A."/>
            <person name="Rosa C.A."/>
            <person name="Scheuner C."/>
            <person name="Sibirny A.A."/>
            <person name="Slot J.C."/>
            <person name="Stielow J.B."/>
            <person name="Sun H."/>
            <person name="Kurtzman C.P."/>
            <person name="Blackwell M."/>
            <person name="Grigoriev I.V."/>
            <person name="Jeffries T.W."/>
        </authorList>
    </citation>
    <scope>NUCLEOTIDE SEQUENCE [LARGE SCALE GENOMIC DNA]</scope>
    <source>
        <strain evidence="8">NRRL Y-1626</strain>
    </source>
</reference>
<feature type="binding site" evidence="4">
    <location>
        <position position="63"/>
    </location>
    <ligand>
        <name>ATP</name>
        <dbReference type="ChEBI" id="CHEBI:30616"/>
    </ligand>
</feature>
<evidence type="ECO:0000256" key="2">
    <source>
        <dbReference type="ARBA" id="ARBA00022741"/>
    </source>
</evidence>
<dbReference type="GO" id="GO:0005737">
    <property type="term" value="C:cytoplasm"/>
    <property type="evidence" value="ECO:0007669"/>
    <property type="project" value="TreeGrafter"/>
</dbReference>
<dbReference type="InterPro" id="IPR008271">
    <property type="entry name" value="Ser/Thr_kinase_AS"/>
</dbReference>
<dbReference type="Gene3D" id="3.30.200.20">
    <property type="entry name" value="Phosphorylase Kinase, domain 1"/>
    <property type="match status" value="1"/>
</dbReference>
<dbReference type="InterPro" id="IPR017441">
    <property type="entry name" value="Protein_kinase_ATP_BS"/>
</dbReference>
<feature type="domain" description="Protein kinase" evidence="6">
    <location>
        <begin position="34"/>
        <end position="247"/>
    </location>
</feature>
<dbReference type="Pfam" id="PF00069">
    <property type="entry name" value="Pkinase"/>
    <property type="match status" value="1"/>
</dbReference>
<dbReference type="EC" id="2.7.11.1" evidence="1"/>
<evidence type="ECO:0000256" key="1">
    <source>
        <dbReference type="ARBA" id="ARBA00012513"/>
    </source>
</evidence>
<dbReference type="InterPro" id="IPR050629">
    <property type="entry name" value="STE20/SPS1-PAK"/>
</dbReference>
<gene>
    <name evidence="7" type="ORF">HANVADRAFT_37282</name>
</gene>
<dbReference type="PANTHER" id="PTHR48012">
    <property type="entry name" value="STERILE20-LIKE KINASE, ISOFORM B-RELATED"/>
    <property type="match status" value="1"/>
</dbReference>
<evidence type="ECO:0000256" key="3">
    <source>
        <dbReference type="ARBA" id="ARBA00022840"/>
    </source>
</evidence>
<dbReference type="PROSITE" id="PS50011">
    <property type="entry name" value="PROTEIN_KINASE_DOM"/>
    <property type="match status" value="1"/>
</dbReference>
<dbReference type="AlphaFoldDB" id="A0A1B7THY0"/>
<evidence type="ECO:0000313" key="7">
    <source>
        <dbReference type="EMBL" id="OBA28339.1"/>
    </source>
</evidence>
<dbReference type="SUPFAM" id="SSF56112">
    <property type="entry name" value="Protein kinase-like (PK-like)"/>
    <property type="match status" value="1"/>
</dbReference>
<name>A0A1B7THY0_9ASCO</name>
<dbReference type="SMART" id="SM00220">
    <property type="entry name" value="S_TKc"/>
    <property type="match status" value="1"/>
</dbReference>
<dbReference type="PANTHER" id="PTHR48012:SF26">
    <property type="entry name" value="SERINE_THREONINE-PROTEIN KINASE DDB_G0283821-RELATED"/>
    <property type="match status" value="1"/>
</dbReference>
<comment type="caution">
    <text evidence="7">The sequence shown here is derived from an EMBL/GenBank/DDBJ whole genome shotgun (WGS) entry which is preliminary data.</text>
</comment>
<dbReference type="PROSITE" id="PS00107">
    <property type="entry name" value="PROTEIN_KINASE_ATP"/>
    <property type="match status" value="1"/>
</dbReference>
<evidence type="ECO:0000313" key="8">
    <source>
        <dbReference type="Proteomes" id="UP000092321"/>
    </source>
</evidence>
<dbReference type="OrthoDB" id="408964at2759"/>
<dbReference type="PIRSF" id="PIRSF000654">
    <property type="entry name" value="Integrin-linked_kinase"/>
    <property type="match status" value="1"/>
</dbReference>
<evidence type="ECO:0000259" key="6">
    <source>
        <dbReference type="PROSITE" id="PS50011"/>
    </source>
</evidence>
<dbReference type="GO" id="GO:0004674">
    <property type="term" value="F:protein serine/threonine kinase activity"/>
    <property type="evidence" value="ECO:0007669"/>
    <property type="project" value="UniProtKB-KW"/>
</dbReference>
<keyword evidence="5" id="KW-0723">Serine/threonine-protein kinase</keyword>
<dbReference type="GO" id="GO:0005524">
    <property type="term" value="F:ATP binding"/>
    <property type="evidence" value="ECO:0007669"/>
    <property type="project" value="UniProtKB-UniRule"/>
</dbReference>
<keyword evidence="2 4" id="KW-0547">Nucleotide-binding</keyword>
<keyword evidence="3 4" id="KW-0067">ATP-binding</keyword>
<dbReference type="InterPro" id="IPR011009">
    <property type="entry name" value="Kinase-like_dom_sf"/>
</dbReference>
<comment type="similarity">
    <text evidence="5">Belongs to the protein kinase superfamily.</text>
</comment>